<sequence length="79" mass="8804">MALASASVLKRVKFLFLGCFWESSLKTPAQADAYAHARVSHGPNDRKRKTVTSYKLYTGSISIMKGLFSAHHLLMNLFS</sequence>
<proteinExistence type="predicted"/>
<evidence type="ECO:0000313" key="1">
    <source>
        <dbReference type="EMBL" id="MBA9075614.1"/>
    </source>
</evidence>
<keyword evidence="2" id="KW-1185">Reference proteome</keyword>
<gene>
    <name evidence="1" type="ORF">FHS90_000311</name>
</gene>
<dbReference type="EMBL" id="JACJIQ010000001">
    <property type="protein sequence ID" value="MBA9075614.1"/>
    <property type="molecule type" value="Genomic_DNA"/>
</dbReference>
<comment type="caution">
    <text evidence="1">The sequence shown here is derived from an EMBL/GenBank/DDBJ whole genome shotgun (WGS) entry which is preliminary data.</text>
</comment>
<protein>
    <submittedName>
        <fullName evidence="1">Uncharacterized protein</fullName>
    </submittedName>
</protein>
<dbReference type="Proteomes" id="UP000563094">
    <property type="component" value="Unassembled WGS sequence"/>
</dbReference>
<reference evidence="1 2" key="1">
    <citation type="submission" date="2020-08" db="EMBL/GenBank/DDBJ databases">
        <title>Genomic Encyclopedia of Type Strains, Phase IV (KMG-IV): sequencing the most valuable type-strain genomes for metagenomic binning, comparative biology and taxonomic classification.</title>
        <authorList>
            <person name="Goeker M."/>
        </authorList>
    </citation>
    <scope>NUCLEOTIDE SEQUENCE [LARGE SCALE GENOMIC DNA]</scope>
    <source>
        <strain evidence="1 2">DSM 29854</strain>
    </source>
</reference>
<evidence type="ECO:0000313" key="2">
    <source>
        <dbReference type="Proteomes" id="UP000563094"/>
    </source>
</evidence>
<name>A0A839G848_9BACT</name>
<organism evidence="1 2">
    <name type="scientific">Rufibacter quisquiliarum</name>
    <dbReference type="NCBI Taxonomy" id="1549639"/>
    <lineage>
        <taxon>Bacteria</taxon>
        <taxon>Pseudomonadati</taxon>
        <taxon>Bacteroidota</taxon>
        <taxon>Cytophagia</taxon>
        <taxon>Cytophagales</taxon>
        <taxon>Hymenobacteraceae</taxon>
        <taxon>Rufibacter</taxon>
    </lineage>
</organism>
<dbReference type="AlphaFoldDB" id="A0A839G848"/>
<accession>A0A839G848</accession>